<organism evidence="2 3">
    <name type="scientific">Lasius platythorax</name>
    <dbReference type="NCBI Taxonomy" id="488582"/>
    <lineage>
        <taxon>Eukaryota</taxon>
        <taxon>Metazoa</taxon>
        <taxon>Ecdysozoa</taxon>
        <taxon>Arthropoda</taxon>
        <taxon>Hexapoda</taxon>
        <taxon>Insecta</taxon>
        <taxon>Pterygota</taxon>
        <taxon>Neoptera</taxon>
        <taxon>Endopterygota</taxon>
        <taxon>Hymenoptera</taxon>
        <taxon>Apocrita</taxon>
        <taxon>Aculeata</taxon>
        <taxon>Formicoidea</taxon>
        <taxon>Formicidae</taxon>
        <taxon>Formicinae</taxon>
        <taxon>Lasius</taxon>
        <taxon>Lasius</taxon>
    </lineage>
</organism>
<gene>
    <name evidence="2" type="ORF">LPLAT_LOCUS7044</name>
</gene>
<dbReference type="EMBL" id="CAXIPU020000534">
    <property type="protein sequence ID" value="CAL1672375.1"/>
    <property type="molecule type" value="Genomic_DNA"/>
</dbReference>
<evidence type="ECO:0000256" key="1">
    <source>
        <dbReference type="SAM" id="MobiDB-lite"/>
    </source>
</evidence>
<evidence type="ECO:0008006" key="4">
    <source>
        <dbReference type="Google" id="ProtNLM"/>
    </source>
</evidence>
<name>A0AAV2MYG4_9HYME</name>
<dbReference type="Proteomes" id="UP001497644">
    <property type="component" value="Unassembled WGS sequence"/>
</dbReference>
<dbReference type="AlphaFoldDB" id="A0AAV2MYG4"/>
<keyword evidence="3" id="KW-1185">Reference proteome</keyword>
<comment type="caution">
    <text evidence="2">The sequence shown here is derived from an EMBL/GenBank/DDBJ whole genome shotgun (WGS) entry which is preliminary data.</text>
</comment>
<reference evidence="2" key="1">
    <citation type="submission" date="2024-04" db="EMBL/GenBank/DDBJ databases">
        <authorList>
            <consortium name="Molecular Ecology Group"/>
        </authorList>
    </citation>
    <scope>NUCLEOTIDE SEQUENCE</scope>
</reference>
<proteinExistence type="predicted"/>
<evidence type="ECO:0000313" key="3">
    <source>
        <dbReference type="Proteomes" id="UP001497644"/>
    </source>
</evidence>
<protein>
    <recommendedName>
        <fullName evidence="4">Gag-pol polyprotein</fullName>
    </recommendedName>
</protein>
<evidence type="ECO:0000313" key="2">
    <source>
        <dbReference type="EMBL" id="CAL1672375.1"/>
    </source>
</evidence>
<feature type="region of interest" description="Disordered" evidence="1">
    <location>
        <begin position="47"/>
        <end position="77"/>
    </location>
</feature>
<accession>A0AAV2MYG4</accession>
<sequence length="156" mass="17629">MEHRSITNLDEAIECAVKISRNLEAEKSHKRQSAQKVNLVVRSDSYTKPQEVEQPKSILKNPNTQAPKPWIRPLIPGVPGPNSPDVCRYCKYPGHNLNECRKLAFRNSLTQNVGNAENLPIAGAAREKTQSTAHPVIVTEEEWEDTFEDQLSQMQQ</sequence>